<dbReference type="PANTHER" id="PTHR14905:SF7">
    <property type="entry name" value="VON WILLEBRAND FACTOR A DOMAIN-CONTAINING PROTEIN 7"/>
    <property type="match status" value="1"/>
</dbReference>
<evidence type="ECO:0000256" key="2">
    <source>
        <dbReference type="ARBA" id="ARBA00022525"/>
    </source>
</evidence>
<keyword evidence="6" id="KW-1185">Reference proteome</keyword>
<dbReference type="Pfam" id="PF25106">
    <property type="entry name" value="VWA_4"/>
    <property type="match status" value="1"/>
</dbReference>
<dbReference type="OrthoDB" id="6161097at2759"/>
<evidence type="ECO:0000313" key="5">
    <source>
        <dbReference type="EMBL" id="VDI46521.1"/>
    </source>
</evidence>
<dbReference type="Proteomes" id="UP000596742">
    <property type="component" value="Unassembled WGS sequence"/>
</dbReference>
<dbReference type="EMBL" id="UYJE01006500">
    <property type="protein sequence ID" value="VDI46521.1"/>
    <property type="molecule type" value="Genomic_DNA"/>
</dbReference>
<evidence type="ECO:0000256" key="3">
    <source>
        <dbReference type="ARBA" id="ARBA00022729"/>
    </source>
</evidence>
<dbReference type="PANTHER" id="PTHR14905">
    <property type="entry name" value="NG37"/>
    <property type="match status" value="1"/>
</dbReference>
<proteinExistence type="predicted"/>
<comment type="caution">
    <text evidence="5">The sequence shown here is derived from an EMBL/GenBank/DDBJ whole genome shotgun (WGS) entry which is preliminary data.</text>
</comment>
<evidence type="ECO:0000259" key="4">
    <source>
        <dbReference type="Pfam" id="PF25106"/>
    </source>
</evidence>
<gene>
    <name evidence="5" type="ORF">MGAL_10B067828</name>
</gene>
<evidence type="ECO:0000256" key="1">
    <source>
        <dbReference type="ARBA" id="ARBA00004613"/>
    </source>
</evidence>
<dbReference type="InterPro" id="IPR056861">
    <property type="entry name" value="HMCN1-like_VWA"/>
</dbReference>
<dbReference type="AlphaFoldDB" id="A0A8B6F9M8"/>
<protein>
    <recommendedName>
        <fullName evidence="4">Hemicentin-1-like von Willebrand factor A domain-containing protein</fullName>
    </recommendedName>
</protein>
<keyword evidence="3" id="KW-0732">Signal</keyword>
<reference evidence="5" key="1">
    <citation type="submission" date="2018-11" db="EMBL/GenBank/DDBJ databases">
        <authorList>
            <person name="Alioto T."/>
            <person name="Alioto T."/>
        </authorList>
    </citation>
    <scope>NUCLEOTIDE SEQUENCE</scope>
</reference>
<comment type="subcellular location">
    <subcellularLocation>
        <location evidence="1">Secreted</location>
    </subcellularLocation>
</comment>
<keyword evidence="2" id="KW-0964">Secreted</keyword>
<organism evidence="5 6">
    <name type="scientific">Mytilus galloprovincialis</name>
    <name type="common">Mediterranean mussel</name>
    <dbReference type="NCBI Taxonomy" id="29158"/>
    <lineage>
        <taxon>Eukaryota</taxon>
        <taxon>Metazoa</taxon>
        <taxon>Spiralia</taxon>
        <taxon>Lophotrochozoa</taxon>
        <taxon>Mollusca</taxon>
        <taxon>Bivalvia</taxon>
        <taxon>Autobranchia</taxon>
        <taxon>Pteriomorphia</taxon>
        <taxon>Mytilida</taxon>
        <taxon>Mytiloidea</taxon>
        <taxon>Mytilidae</taxon>
        <taxon>Mytilinae</taxon>
        <taxon>Mytilus</taxon>
    </lineage>
</organism>
<dbReference type="InterPro" id="IPR052577">
    <property type="entry name" value="VWA7"/>
</dbReference>
<sequence length="403" mass="44528">MSIIGRRLIQNNVSVLVFKAIELCQEQSTIFFYTDAPAKDEAERDTVINAAEKKHIDLQLFVHNDPCGPLRKRRATERTKRDVEPHVYSQVAEGTEGAIYRFNTSLLGELMIQISEELFPSATAIVDTFELKEGDTNSISFPVDSMLNNVKLTVIGASTADDVDVESPFGSIMTADTTSVYFVSPDKVVVTVSNPTDGMYKLLRTGNNYWSVNITAQTSVDFHYIITEEAEDGYFYRISGKPIVGELYRIYLTVFDLPVGVDASGVRLETNDSSSTNLDITVVAGDFGTTYFVSTTLSSDFCEISIYGTDNSGNTWMRTSPYVITPTTIRLKMISIPDLYMNTVSNVSYTVENNGSENETFVVDVTDNRGLLTGQTSFTQLISSNGSTEIICQLQGSSLYNTV</sequence>
<evidence type="ECO:0000313" key="6">
    <source>
        <dbReference type="Proteomes" id="UP000596742"/>
    </source>
</evidence>
<feature type="domain" description="Hemicentin-1-like von Willebrand factor A" evidence="4">
    <location>
        <begin position="20"/>
        <end position="101"/>
    </location>
</feature>
<accession>A0A8B6F9M8</accession>
<name>A0A8B6F9M8_MYTGA</name>